<protein>
    <submittedName>
        <fullName evidence="2">Uncharacterized protein</fullName>
    </submittedName>
</protein>
<feature type="transmembrane region" description="Helical" evidence="1">
    <location>
        <begin position="320"/>
        <end position="338"/>
    </location>
</feature>
<proteinExistence type="predicted"/>
<feature type="transmembrane region" description="Helical" evidence="1">
    <location>
        <begin position="115"/>
        <end position="134"/>
    </location>
</feature>
<dbReference type="Proteomes" id="UP001152766">
    <property type="component" value="Unassembled WGS sequence"/>
</dbReference>
<feature type="transmembrane region" description="Helical" evidence="1">
    <location>
        <begin position="296"/>
        <end position="314"/>
    </location>
</feature>
<dbReference type="AlphaFoldDB" id="A0A9X4LJX3"/>
<feature type="transmembrane region" description="Helical" evidence="1">
    <location>
        <begin position="384"/>
        <end position="401"/>
    </location>
</feature>
<dbReference type="RefSeq" id="WP_268153484.1">
    <property type="nucleotide sequence ID" value="NZ_JAPPUW010000023.1"/>
</dbReference>
<reference evidence="2" key="1">
    <citation type="submission" date="2019-02" db="EMBL/GenBank/DDBJ databases">
        <title>Draft genome of the type strain Pelomonas aquatica CCUG 52575T.</title>
        <authorList>
            <person name="Gomila M."/>
            <person name="Lalucat J."/>
        </authorList>
    </citation>
    <scope>NUCLEOTIDE SEQUENCE</scope>
    <source>
        <strain evidence="2">CCUG 52575</strain>
    </source>
</reference>
<dbReference type="EMBL" id="SGUG01000022">
    <property type="protein sequence ID" value="MDG0863822.1"/>
    <property type="molecule type" value="Genomic_DNA"/>
</dbReference>
<keyword evidence="1" id="KW-0472">Membrane</keyword>
<feature type="transmembrane region" description="Helical" evidence="1">
    <location>
        <begin position="140"/>
        <end position="160"/>
    </location>
</feature>
<keyword evidence="1" id="KW-0812">Transmembrane</keyword>
<feature type="transmembrane region" description="Helical" evidence="1">
    <location>
        <begin position="12"/>
        <end position="31"/>
    </location>
</feature>
<sequence length="600" mass="63769">MKPIEQISWSFWRGIAGSVLLVTVAIFVWLAPRGFEYTDESFYLLSLTSWREISSSPTLFGVVLGGPFELLGQSIVVFRLAGMFALLCSSAYMARAALRFAAAGRRSAEPGLDGFVVLVVMGTAMQFYTVFGVLRVPSYNLLALCALMFATGAMLGLSAAQRAGEAYFLRAVIYGVALGLCAAGKVSTALLGSLLHLVYFGLLLRGPRPVAIGKAAIGAVLGFALVAGAVLVLQPKAAAILSMGLSLSRIVDDRYGPASLVNLLRWDVQRQVSEYWFVPVGLLALAAAQRWWPGRIAAWVYRAVFAACLLASVAAQTSSAWSHLWLLLAALGLLWSFAPAERCSSTTDARGRSVEEASLPFLLMSLPLAFSFGTNGRVLAHCEAAAAPAMLGVCLIAMTAYRQGRMGRGGAALCLLLLALPAVVGQWRLIADLSANYRQRVPLGAQQLEVHVGPAGSRLLVDEATSSAIQSLQVAASKAGFKSGTAVQDFTGDGAGIVFILGGRPLAAAWMSGGYPGAEAAASKLLSGVDKQALANAWLISSEDNPRSIPNWHGILEQRLGQGSHELAATVEIRSPYDWVRDSPGTWRVALWRPARPSPR</sequence>
<feature type="transmembrane region" description="Helical" evidence="1">
    <location>
        <begin position="359"/>
        <end position="378"/>
    </location>
</feature>
<feature type="transmembrane region" description="Helical" evidence="1">
    <location>
        <begin position="413"/>
        <end position="430"/>
    </location>
</feature>
<gene>
    <name evidence="2" type="ORF">EXJ73_15270</name>
</gene>
<organism evidence="2 3">
    <name type="scientific">Pelomonas aquatica</name>
    <dbReference type="NCBI Taxonomy" id="431058"/>
    <lineage>
        <taxon>Bacteria</taxon>
        <taxon>Pseudomonadati</taxon>
        <taxon>Pseudomonadota</taxon>
        <taxon>Betaproteobacteria</taxon>
        <taxon>Burkholderiales</taxon>
        <taxon>Sphaerotilaceae</taxon>
        <taxon>Roseateles</taxon>
    </lineage>
</organism>
<evidence type="ECO:0000256" key="1">
    <source>
        <dbReference type="SAM" id="Phobius"/>
    </source>
</evidence>
<evidence type="ECO:0000313" key="3">
    <source>
        <dbReference type="Proteomes" id="UP001152766"/>
    </source>
</evidence>
<keyword evidence="1" id="KW-1133">Transmembrane helix</keyword>
<feature type="transmembrane region" description="Helical" evidence="1">
    <location>
        <begin position="172"/>
        <end position="199"/>
    </location>
</feature>
<keyword evidence="3" id="KW-1185">Reference proteome</keyword>
<evidence type="ECO:0000313" key="2">
    <source>
        <dbReference type="EMBL" id="MDG0863822.1"/>
    </source>
</evidence>
<name>A0A9X4LJX3_9BURK</name>
<comment type="caution">
    <text evidence="2">The sequence shown here is derived from an EMBL/GenBank/DDBJ whole genome shotgun (WGS) entry which is preliminary data.</text>
</comment>
<feature type="transmembrane region" description="Helical" evidence="1">
    <location>
        <begin position="70"/>
        <end position="94"/>
    </location>
</feature>
<feature type="transmembrane region" description="Helical" evidence="1">
    <location>
        <begin position="211"/>
        <end position="233"/>
    </location>
</feature>
<accession>A0A9X4LJX3</accession>